<dbReference type="Proteomes" id="UP001218423">
    <property type="component" value="Plasmid pAC1520"/>
</dbReference>
<accession>A0AAJ6CQZ3</accession>
<protein>
    <submittedName>
        <fullName evidence="1">Uncharacterized protein</fullName>
    </submittedName>
</protein>
<sequence length="91" mass="9599">MENWKEFQALVAIGFNGQFAVIELESADDQALSMVSGDVGDDGFTDCVGIDTEVPGLYLVKAQVNLANADAPEYAGAVQTVVRYTLPGEAA</sequence>
<dbReference type="RefSeq" id="WP_277857159.1">
    <property type="nucleotide sequence ID" value="NZ_CP120943.1"/>
</dbReference>
<name>A0AAJ6CQZ3_AERCA</name>
<gene>
    <name evidence="1" type="ORF">P5S46_21890</name>
</gene>
<dbReference type="AlphaFoldDB" id="A0AAJ6CQZ3"/>
<geneLocation type="plasmid" evidence="1 2">
    <name>pAC1520</name>
</geneLocation>
<dbReference type="EMBL" id="CP120943">
    <property type="protein sequence ID" value="WFG00149.1"/>
    <property type="molecule type" value="Genomic_DNA"/>
</dbReference>
<evidence type="ECO:0000313" key="2">
    <source>
        <dbReference type="Proteomes" id="UP001218423"/>
    </source>
</evidence>
<reference evidence="1" key="1">
    <citation type="submission" date="2023-03" db="EMBL/GenBank/DDBJ databases">
        <title>Aeromonas caviae strain AC1520.</title>
        <authorList>
            <person name="Xie T."/>
            <person name="Zhang Q."/>
            <person name="Deng J."/>
            <person name="Li X."/>
        </authorList>
    </citation>
    <scope>NUCLEOTIDE SEQUENCE</scope>
    <source>
        <strain evidence="1">AC1520</strain>
        <plasmid evidence="1">pAC1520</plasmid>
    </source>
</reference>
<organism evidence="1 2">
    <name type="scientific">Aeromonas caviae</name>
    <name type="common">Aeromonas punctata</name>
    <dbReference type="NCBI Taxonomy" id="648"/>
    <lineage>
        <taxon>Bacteria</taxon>
        <taxon>Pseudomonadati</taxon>
        <taxon>Pseudomonadota</taxon>
        <taxon>Gammaproteobacteria</taxon>
        <taxon>Aeromonadales</taxon>
        <taxon>Aeromonadaceae</taxon>
        <taxon>Aeromonas</taxon>
    </lineage>
</organism>
<evidence type="ECO:0000313" key="1">
    <source>
        <dbReference type="EMBL" id="WFG00149.1"/>
    </source>
</evidence>
<proteinExistence type="predicted"/>
<keyword evidence="1" id="KW-0614">Plasmid</keyword>